<sequence length="564" mass="65438">MYTCERAVHGRDKEWEWKALQTVFASKIHHYICNIFSGAMNPTTQGPARSTVTAEPFLNGSSGVYIEKMYGSWLEVGSWPSSVRKSWDVFFPNVEASAIPRQAFQSSPALSHVTYPALRPPSVQLVMDKDINQAIHDHLRVKLLIRSYQTRGHNIADLDPLVINSADMDDTIPRELELDFYGFTESDLDREFVLLPTTFIGDDRARLTLREIVDRIKAIYCHHTGVEYMRLTNYDQQESIRRHFEAQRVTELTPAQKKLLFKRLMRSTKFEDCRAKDWPSEKRFGLEGYKVLIPRIEQVTDRSSALGVDSIVIAMPHRGRLNLKPRTFLQPPQQRMCLRFSSESADMKTKYITSLAIPEEDKHYLGLVVDKLTQEKHQAEKAHLKECHLKELKSEQEKAELKFKSEQEKAELKFKSEQEKAELKLKYETEILNLKLAYKTKEYLELYQIYTPRALLERFEGLHKNPRLAYESREKIWTRAMDQNREFAKCIERNGIKREEVPQIAMRLYSTLSTRVHGKFTKLSVNDQGQVEVEVVNISLAEKKLYQCAAQVIGYELVIKGPSV</sequence>
<comment type="catalytic activity">
    <reaction evidence="15">
        <text>N(6)-[(R)-lipoyl]-L-lysyl-[protein] + 2-oxoglutarate + H(+) = N(6)-[(R)-S(8)-succinyldihydrolipoyl]-L-lysyl-[protein] + CO2</text>
        <dbReference type="Rhea" id="RHEA:12188"/>
        <dbReference type="Rhea" id="RHEA-COMP:10474"/>
        <dbReference type="Rhea" id="RHEA-COMP:20092"/>
        <dbReference type="ChEBI" id="CHEBI:15378"/>
        <dbReference type="ChEBI" id="CHEBI:16526"/>
        <dbReference type="ChEBI" id="CHEBI:16810"/>
        <dbReference type="ChEBI" id="CHEBI:83099"/>
        <dbReference type="ChEBI" id="CHEBI:83120"/>
        <dbReference type="EC" id="1.2.4.2"/>
    </reaction>
</comment>
<dbReference type="InterPro" id="IPR011603">
    <property type="entry name" value="2oxoglutarate_DH_E1"/>
</dbReference>
<keyword evidence="8" id="KW-0809">Transit peptide</keyword>
<dbReference type="Pfam" id="PF16078">
    <property type="entry name" value="2-oxogl_dehyd_N"/>
    <property type="match status" value="1"/>
</dbReference>
<dbReference type="Gene3D" id="1.10.287.1150">
    <property type="entry name" value="TPP helical domain"/>
    <property type="match status" value="1"/>
</dbReference>
<evidence type="ECO:0000256" key="15">
    <source>
        <dbReference type="ARBA" id="ARBA00051911"/>
    </source>
</evidence>
<keyword evidence="6" id="KW-0479">Metal-binding</keyword>
<keyword evidence="11" id="KW-0496">Mitochondrion</keyword>
<dbReference type="Proteomes" id="UP000887574">
    <property type="component" value="Unplaced"/>
</dbReference>
<dbReference type="AlphaFoldDB" id="A0A915DTG7"/>
<dbReference type="PANTHER" id="PTHR23152">
    <property type="entry name" value="2-OXOGLUTARATE DEHYDROGENASE"/>
    <property type="match status" value="1"/>
</dbReference>
<organism evidence="17 18">
    <name type="scientific">Ditylenchus dipsaci</name>
    <dbReference type="NCBI Taxonomy" id="166011"/>
    <lineage>
        <taxon>Eukaryota</taxon>
        <taxon>Metazoa</taxon>
        <taxon>Ecdysozoa</taxon>
        <taxon>Nematoda</taxon>
        <taxon>Chromadorea</taxon>
        <taxon>Rhabditida</taxon>
        <taxon>Tylenchina</taxon>
        <taxon>Tylenchomorpha</taxon>
        <taxon>Sphaerularioidea</taxon>
        <taxon>Anguinidae</taxon>
        <taxon>Anguininae</taxon>
        <taxon>Ditylenchus</taxon>
    </lineage>
</organism>
<accession>A0A915DTG7</accession>
<dbReference type="InterPro" id="IPR032106">
    <property type="entry name" value="2-oxogl_dehyd_N"/>
</dbReference>
<dbReference type="InterPro" id="IPR029061">
    <property type="entry name" value="THDP-binding"/>
</dbReference>
<evidence type="ECO:0000256" key="7">
    <source>
        <dbReference type="ARBA" id="ARBA00022842"/>
    </source>
</evidence>
<dbReference type="GO" id="GO:0004591">
    <property type="term" value="F:oxoglutarate dehydrogenase (succinyl-transferring) activity"/>
    <property type="evidence" value="ECO:0007669"/>
    <property type="project" value="UniProtKB-EC"/>
</dbReference>
<evidence type="ECO:0000256" key="11">
    <source>
        <dbReference type="ARBA" id="ARBA00023128"/>
    </source>
</evidence>
<evidence type="ECO:0000256" key="14">
    <source>
        <dbReference type="ARBA" id="ARBA00042984"/>
    </source>
</evidence>
<dbReference type="PANTHER" id="PTHR23152:SF4">
    <property type="entry name" value="2-OXOADIPATE DEHYDROGENASE COMPLEX COMPONENT E1"/>
    <property type="match status" value="1"/>
</dbReference>
<evidence type="ECO:0000256" key="1">
    <source>
        <dbReference type="ARBA" id="ARBA00001946"/>
    </source>
</evidence>
<comment type="similarity">
    <text evidence="4">Belongs to the alpha-ketoglutarate dehydrogenase family.</text>
</comment>
<evidence type="ECO:0000313" key="18">
    <source>
        <dbReference type="WBParaSite" id="jg22995"/>
    </source>
</evidence>
<dbReference type="EC" id="1.2.4.2" evidence="5"/>
<keyword evidence="7" id="KW-0460">Magnesium</keyword>
<evidence type="ECO:0000256" key="9">
    <source>
        <dbReference type="ARBA" id="ARBA00023002"/>
    </source>
</evidence>
<evidence type="ECO:0000256" key="4">
    <source>
        <dbReference type="ARBA" id="ARBA00006936"/>
    </source>
</evidence>
<evidence type="ECO:0000256" key="3">
    <source>
        <dbReference type="ARBA" id="ARBA00004305"/>
    </source>
</evidence>
<evidence type="ECO:0000259" key="16">
    <source>
        <dbReference type="Pfam" id="PF16078"/>
    </source>
</evidence>
<dbReference type="GO" id="GO:0046872">
    <property type="term" value="F:metal ion binding"/>
    <property type="evidence" value="ECO:0007669"/>
    <property type="project" value="UniProtKB-KW"/>
</dbReference>
<comment type="cofactor">
    <cofactor evidence="1">
        <name>Mg(2+)</name>
        <dbReference type="ChEBI" id="CHEBI:18420"/>
    </cofactor>
</comment>
<evidence type="ECO:0000256" key="8">
    <source>
        <dbReference type="ARBA" id="ARBA00022946"/>
    </source>
</evidence>
<dbReference type="WBParaSite" id="jg22995">
    <property type="protein sequence ID" value="jg22995"/>
    <property type="gene ID" value="jg22995"/>
</dbReference>
<comment type="cofactor">
    <cofactor evidence="2">
        <name>thiamine diphosphate</name>
        <dbReference type="ChEBI" id="CHEBI:58937"/>
    </cofactor>
</comment>
<dbReference type="GO" id="GO:0005759">
    <property type="term" value="C:mitochondrial matrix"/>
    <property type="evidence" value="ECO:0007669"/>
    <property type="project" value="UniProtKB-SubCell"/>
</dbReference>
<evidence type="ECO:0000313" key="17">
    <source>
        <dbReference type="Proteomes" id="UP000887574"/>
    </source>
</evidence>
<dbReference type="GO" id="GO:0030976">
    <property type="term" value="F:thiamine pyrophosphate binding"/>
    <property type="evidence" value="ECO:0007669"/>
    <property type="project" value="InterPro"/>
</dbReference>
<keyword evidence="17" id="KW-1185">Reference proteome</keyword>
<evidence type="ECO:0000256" key="12">
    <source>
        <dbReference type="ARBA" id="ARBA00037426"/>
    </source>
</evidence>
<comment type="subcellular location">
    <subcellularLocation>
        <location evidence="3">Mitochondrion matrix</location>
    </subcellularLocation>
</comment>
<name>A0A915DTG7_9BILA</name>
<feature type="domain" description="2-oxoglutarate dehydrogenase E1 component N-terminal" evidence="16">
    <location>
        <begin position="56"/>
        <end position="96"/>
    </location>
</feature>
<evidence type="ECO:0000256" key="5">
    <source>
        <dbReference type="ARBA" id="ARBA00012280"/>
    </source>
</evidence>
<evidence type="ECO:0000256" key="6">
    <source>
        <dbReference type="ARBA" id="ARBA00022723"/>
    </source>
</evidence>
<dbReference type="GO" id="GO:0045252">
    <property type="term" value="C:oxoglutarate dehydrogenase complex"/>
    <property type="evidence" value="ECO:0007669"/>
    <property type="project" value="TreeGrafter"/>
</dbReference>
<dbReference type="SUPFAM" id="SSF52518">
    <property type="entry name" value="Thiamin diphosphate-binding fold (THDP-binding)"/>
    <property type="match status" value="1"/>
</dbReference>
<comment type="function">
    <text evidence="12">The 2-oxoglutarate dehydrogenase complex catalyzes the overall conversion of 2-oxoglutarate to succinyl-CoA and CO(2). It contains multiple copies of three enzymatic components: 2-oxoglutarate dehydrogenase (E1), dihydrolipoamide succinyltransferase (E2) and lipoamide dehydrogenase (E3).</text>
</comment>
<evidence type="ECO:0000256" key="13">
    <source>
        <dbReference type="ARBA" id="ARBA00040267"/>
    </source>
</evidence>
<dbReference type="Gene3D" id="3.40.50.970">
    <property type="match status" value="1"/>
</dbReference>
<dbReference type="GO" id="GO:0006099">
    <property type="term" value="P:tricarboxylic acid cycle"/>
    <property type="evidence" value="ECO:0007669"/>
    <property type="project" value="TreeGrafter"/>
</dbReference>
<proteinExistence type="inferred from homology"/>
<keyword evidence="9" id="KW-0560">Oxidoreductase</keyword>
<dbReference type="FunFam" id="1.10.287.1150:FF:000002">
    <property type="entry name" value="2-oxoglutarate dehydrogenase E1 component"/>
    <property type="match status" value="1"/>
</dbReference>
<reference evidence="18" key="1">
    <citation type="submission" date="2022-11" db="UniProtKB">
        <authorList>
            <consortium name="WormBaseParasite"/>
        </authorList>
    </citation>
    <scope>IDENTIFICATION</scope>
</reference>
<protein>
    <recommendedName>
        <fullName evidence="13">2-oxoglutarate dehydrogenase, mitochondrial</fullName>
        <ecNumber evidence="5">1.2.4.2</ecNumber>
    </recommendedName>
    <alternativeName>
        <fullName evidence="14">2-oxoglutarate dehydrogenase complex component E1</fullName>
    </alternativeName>
</protein>
<evidence type="ECO:0000256" key="2">
    <source>
        <dbReference type="ARBA" id="ARBA00001964"/>
    </source>
</evidence>
<keyword evidence="10" id="KW-0786">Thiamine pyrophosphate</keyword>
<evidence type="ECO:0000256" key="10">
    <source>
        <dbReference type="ARBA" id="ARBA00023052"/>
    </source>
</evidence>